<sequence length="327" mass="33542">MKLSNKTRVVAALAVPTLLFTAACGSDDSSGSDKGTNASAAVSTVSGSFGKKPTIKVPSDATAPSKVVVKPVVEGSGTEVKKGDYVRLDFSGVAMKDSRNLGGTWDQAKGSGPHAQVVAKTGEQNPMLPPKVLDAVIGQKVGTRLLVEGSAKDLVGENLNPQSGIKGTDGLVWAIDVAGAASADAKAEAKGTMATPELGIKVNVPSQKPAEITIPKGEKPPATLQEQVLIKGDGPKVKAGEGLIAQYTGVAWEDGKKFDSSWDHGGASAFQIGTGSVVKGWDQALVGKNVGDRVLLVIPPKLAYGESQGHELAKKTLVFVVDIVGTV</sequence>
<evidence type="ECO:0000256" key="6">
    <source>
        <dbReference type="SAM" id="SignalP"/>
    </source>
</evidence>
<name>A0ABW2GAU5_9ACTN</name>
<evidence type="ECO:0000313" key="9">
    <source>
        <dbReference type="Proteomes" id="UP001596413"/>
    </source>
</evidence>
<keyword evidence="4 5" id="KW-0413">Isomerase</keyword>
<evidence type="ECO:0000256" key="3">
    <source>
        <dbReference type="ARBA" id="ARBA00023110"/>
    </source>
</evidence>
<dbReference type="PANTHER" id="PTHR45779:SF7">
    <property type="entry name" value="PEPTIDYLPROLYL ISOMERASE"/>
    <property type="match status" value="1"/>
</dbReference>
<accession>A0ABW2GAU5</accession>
<evidence type="ECO:0000259" key="7">
    <source>
        <dbReference type="PROSITE" id="PS50059"/>
    </source>
</evidence>
<dbReference type="RefSeq" id="WP_386413106.1">
    <property type="nucleotide sequence ID" value="NZ_JBHSZO010000007.1"/>
</dbReference>
<dbReference type="EMBL" id="JBHSZO010000007">
    <property type="protein sequence ID" value="MFC7217884.1"/>
    <property type="molecule type" value="Genomic_DNA"/>
</dbReference>
<dbReference type="Proteomes" id="UP001596413">
    <property type="component" value="Unassembled WGS sequence"/>
</dbReference>
<proteinExistence type="predicted"/>
<gene>
    <name evidence="8" type="ORF">ACFQLX_06830</name>
</gene>
<dbReference type="InterPro" id="IPR001179">
    <property type="entry name" value="PPIase_FKBP_dom"/>
</dbReference>
<reference evidence="9" key="1">
    <citation type="journal article" date="2019" name="Int. J. Syst. Evol. Microbiol.">
        <title>The Global Catalogue of Microorganisms (GCM) 10K type strain sequencing project: providing services to taxonomists for standard genome sequencing and annotation.</title>
        <authorList>
            <consortium name="The Broad Institute Genomics Platform"/>
            <consortium name="The Broad Institute Genome Sequencing Center for Infectious Disease"/>
            <person name="Wu L."/>
            <person name="Ma J."/>
        </authorList>
    </citation>
    <scope>NUCLEOTIDE SEQUENCE [LARGE SCALE GENOMIC DNA]</scope>
    <source>
        <strain evidence="9">CGMCC 1.13681</strain>
    </source>
</reference>
<comment type="caution">
    <text evidence="8">The sequence shown here is derived from an EMBL/GenBank/DDBJ whole genome shotgun (WGS) entry which is preliminary data.</text>
</comment>
<organism evidence="8 9">
    <name type="scientific">Streptomyces polyrhachis</name>
    <dbReference type="NCBI Taxonomy" id="1282885"/>
    <lineage>
        <taxon>Bacteria</taxon>
        <taxon>Bacillati</taxon>
        <taxon>Actinomycetota</taxon>
        <taxon>Actinomycetes</taxon>
        <taxon>Kitasatosporales</taxon>
        <taxon>Streptomycetaceae</taxon>
        <taxon>Streptomyces</taxon>
    </lineage>
</organism>
<dbReference type="Pfam" id="PF00254">
    <property type="entry name" value="FKBP_C"/>
    <property type="match status" value="1"/>
</dbReference>
<comment type="catalytic activity">
    <reaction evidence="1 5">
        <text>[protein]-peptidylproline (omega=180) = [protein]-peptidylproline (omega=0)</text>
        <dbReference type="Rhea" id="RHEA:16237"/>
        <dbReference type="Rhea" id="RHEA-COMP:10747"/>
        <dbReference type="Rhea" id="RHEA-COMP:10748"/>
        <dbReference type="ChEBI" id="CHEBI:83833"/>
        <dbReference type="ChEBI" id="CHEBI:83834"/>
        <dbReference type="EC" id="5.2.1.8"/>
    </reaction>
</comment>
<protein>
    <recommendedName>
        <fullName evidence="2 5">peptidylprolyl isomerase</fullName>
        <ecNumber evidence="2 5">5.2.1.8</ecNumber>
    </recommendedName>
</protein>
<dbReference type="GO" id="GO:0003755">
    <property type="term" value="F:peptidyl-prolyl cis-trans isomerase activity"/>
    <property type="evidence" value="ECO:0007669"/>
    <property type="project" value="UniProtKB-EC"/>
</dbReference>
<dbReference type="EC" id="5.2.1.8" evidence="2 5"/>
<feature type="signal peptide" evidence="6">
    <location>
        <begin position="1"/>
        <end position="22"/>
    </location>
</feature>
<keyword evidence="3 5" id="KW-0697">Rotamase</keyword>
<feature type="chain" id="PRO_5045850491" description="peptidylprolyl isomerase" evidence="6">
    <location>
        <begin position="23"/>
        <end position="327"/>
    </location>
</feature>
<keyword evidence="6" id="KW-0732">Signal</keyword>
<evidence type="ECO:0000256" key="4">
    <source>
        <dbReference type="ARBA" id="ARBA00023235"/>
    </source>
</evidence>
<dbReference type="InterPro" id="IPR044609">
    <property type="entry name" value="FKBP2/11"/>
</dbReference>
<evidence type="ECO:0000256" key="1">
    <source>
        <dbReference type="ARBA" id="ARBA00000971"/>
    </source>
</evidence>
<evidence type="ECO:0000256" key="2">
    <source>
        <dbReference type="ARBA" id="ARBA00013194"/>
    </source>
</evidence>
<evidence type="ECO:0000313" key="8">
    <source>
        <dbReference type="EMBL" id="MFC7217884.1"/>
    </source>
</evidence>
<dbReference type="Gene3D" id="3.10.50.40">
    <property type="match status" value="2"/>
</dbReference>
<dbReference type="InterPro" id="IPR046357">
    <property type="entry name" value="PPIase_dom_sf"/>
</dbReference>
<keyword evidence="9" id="KW-1185">Reference proteome</keyword>
<dbReference type="PROSITE" id="PS50059">
    <property type="entry name" value="FKBP_PPIASE"/>
    <property type="match status" value="1"/>
</dbReference>
<dbReference type="PANTHER" id="PTHR45779">
    <property type="entry name" value="PEPTIDYLPROLYL ISOMERASE"/>
    <property type="match status" value="1"/>
</dbReference>
<evidence type="ECO:0000256" key="5">
    <source>
        <dbReference type="PROSITE-ProRule" id="PRU00277"/>
    </source>
</evidence>
<dbReference type="SUPFAM" id="SSF54534">
    <property type="entry name" value="FKBP-like"/>
    <property type="match status" value="1"/>
</dbReference>
<feature type="domain" description="PPIase FKBP-type" evidence="7">
    <location>
        <begin position="240"/>
        <end position="327"/>
    </location>
</feature>
<dbReference type="PROSITE" id="PS51257">
    <property type="entry name" value="PROKAR_LIPOPROTEIN"/>
    <property type="match status" value="1"/>
</dbReference>